<dbReference type="Gene3D" id="3.20.20.140">
    <property type="entry name" value="Metal-dependent hydrolases"/>
    <property type="match status" value="1"/>
</dbReference>
<feature type="domain" description="Polymerase/histidinol phosphatase N-terminal" evidence="1">
    <location>
        <begin position="5"/>
        <end position="73"/>
    </location>
</feature>
<dbReference type="CDD" id="cd07432">
    <property type="entry name" value="PHP_HisPPase"/>
    <property type="match status" value="1"/>
</dbReference>
<dbReference type="InterPro" id="IPR016195">
    <property type="entry name" value="Pol/histidinol_Pase-like"/>
</dbReference>
<dbReference type="Proteomes" id="UP000184442">
    <property type="component" value="Unassembled WGS sequence"/>
</dbReference>
<dbReference type="GO" id="GO:0004534">
    <property type="term" value="F:5'-3' RNA exonuclease activity"/>
    <property type="evidence" value="ECO:0007669"/>
    <property type="project" value="TreeGrafter"/>
</dbReference>
<dbReference type="InterPro" id="IPR004013">
    <property type="entry name" value="PHP_dom"/>
</dbReference>
<dbReference type="PANTHER" id="PTHR42924:SF3">
    <property type="entry name" value="POLYMERASE_HISTIDINOL PHOSPHATASE N-TERMINAL DOMAIN-CONTAINING PROTEIN"/>
    <property type="match status" value="1"/>
</dbReference>
<keyword evidence="3" id="KW-1185">Reference proteome</keyword>
<gene>
    <name evidence="2" type="ORF">SAMN02745176_02054</name>
</gene>
<dbReference type="GO" id="GO:0035312">
    <property type="term" value="F:5'-3' DNA exonuclease activity"/>
    <property type="evidence" value="ECO:0007669"/>
    <property type="project" value="TreeGrafter"/>
</dbReference>
<dbReference type="PANTHER" id="PTHR42924">
    <property type="entry name" value="EXONUCLEASE"/>
    <property type="match status" value="1"/>
</dbReference>
<dbReference type="STRING" id="1122184.SAMN02745176_02054"/>
<reference evidence="2 3" key="1">
    <citation type="submission" date="2016-11" db="EMBL/GenBank/DDBJ databases">
        <authorList>
            <person name="Jaros S."/>
            <person name="Januszkiewicz K."/>
            <person name="Wedrychowicz H."/>
        </authorList>
    </citation>
    <scope>NUCLEOTIDE SEQUENCE [LARGE SCALE GENOMIC DNA]</scope>
    <source>
        <strain evidence="2 3">DSM 19022</strain>
    </source>
</reference>
<dbReference type="SMART" id="SM00481">
    <property type="entry name" value="POLIIIAc"/>
    <property type="match status" value="1"/>
</dbReference>
<dbReference type="AlphaFoldDB" id="A0A1M6FRH4"/>
<dbReference type="InterPro" id="IPR003141">
    <property type="entry name" value="Pol/His_phosphatase_N"/>
</dbReference>
<organism evidence="2 3">
    <name type="scientific">Lutispora thermophila DSM 19022</name>
    <dbReference type="NCBI Taxonomy" id="1122184"/>
    <lineage>
        <taxon>Bacteria</taxon>
        <taxon>Bacillati</taxon>
        <taxon>Bacillota</taxon>
        <taxon>Clostridia</taxon>
        <taxon>Lutisporales</taxon>
        <taxon>Lutisporaceae</taxon>
        <taxon>Lutispora</taxon>
    </lineage>
</organism>
<accession>A0A1M6FRH4</accession>
<dbReference type="RefSeq" id="WP_073026116.1">
    <property type="nucleotide sequence ID" value="NZ_FQZS01000013.1"/>
</dbReference>
<dbReference type="OrthoDB" id="9791620at2"/>
<sequence>MKFAYDLHIHSVLSPCGDEDMTPNNIVNMALLKGLDIIAVTDHNSAKNLPAVLEVGKRNGLMVIPGIEVQTKEEVHIVCFFKNLQNALKLDEIIYNCLPDIPNKEEVFGRQLIMNSNDEIIGKIEKLLISSCSLSVNDVFILTRGLGGICIPAHVDRPAYSMTSNLGFIPNSLNVKTVEFSKKDSPESIISKYPFLKKYNYIVSSDAHYLWDISEREYFLEMEYLSFTNLINILCPN</sequence>
<name>A0A1M6FRH4_9FIRM</name>
<dbReference type="SUPFAM" id="SSF89550">
    <property type="entry name" value="PHP domain-like"/>
    <property type="match status" value="1"/>
</dbReference>
<dbReference type="EMBL" id="FQZS01000013">
    <property type="protein sequence ID" value="SHJ00274.1"/>
    <property type="molecule type" value="Genomic_DNA"/>
</dbReference>
<protein>
    <recommendedName>
        <fullName evidence="1">Polymerase/histidinol phosphatase N-terminal domain-containing protein</fullName>
    </recommendedName>
</protein>
<dbReference type="Pfam" id="PF02811">
    <property type="entry name" value="PHP"/>
    <property type="match status" value="1"/>
</dbReference>
<evidence type="ECO:0000313" key="3">
    <source>
        <dbReference type="Proteomes" id="UP000184442"/>
    </source>
</evidence>
<proteinExistence type="predicted"/>
<evidence type="ECO:0000313" key="2">
    <source>
        <dbReference type="EMBL" id="SHJ00274.1"/>
    </source>
</evidence>
<dbReference type="InterPro" id="IPR052018">
    <property type="entry name" value="PHP_domain"/>
</dbReference>
<evidence type="ECO:0000259" key="1">
    <source>
        <dbReference type="SMART" id="SM00481"/>
    </source>
</evidence>